<dbReference type="GO" id="GO:0005829">
    <property type="term" value="C:cytosol"/>
    <property type="evidence" value="ECO:0007669"/>
    <property type="project" value="TreeGrafter"/>
</dbReference>
<dbReference type="AlphaFoldDB" id="A0A134B3E4"/>
<sequence length="769" mass="87142">MKLTKLPLVAALSLLVLSSNAWAQSTKRLIDEVNPFIGTSNFGTTNPGAVVPNGLMSITPFNVSGSPELNKFDKDKRWWSTPYTADNKFFSGFSHVNLSGVGCPELGSIIVSASAGDLDVDYTHYGSAMSEEKAHPGYYSVQLNKHKIKAEVTATQRTAVSAFTFERGGKSNILVNLGLGLTNESGATVRFLNDSTIVGSKLMGTFCYAPQAVFNQYFAIRISRRAPASGYWKKQPPMEGVEAEWDKDQGKYKIYPTYRKEISGNDIGVWFSYDTKPGETIYVQTGVSFVSEENALLNLTTEQPKLDFAAVRRAAEDSWEKALRVVEVEGGTTDQRKIFYTALYHLLIHPNILQDVNGQYPMMGSLQTATTKHDRYTVYSLWDTYRNVHPLLSILYPRKQLAMVETMLDMYKEGGWLPKWELYGQETFTMEGDPSIIVINDTWQRGIRDFDTKLAYEAMLKGATTPGKDNKLRPDFDDYASRGYVPLREKFDNSVSHALEYYIADWNLSQFASAMGKKKDAQLFARRASGYKHYYDKETGLLRPILPDGKFLTPFHPTLGRDFEPNPGFHEGNSWNYSFYVPHDIRGLAKLMGGERKFVDKLQSVFDKENYDPANEPDIAYPYLFTYFPKEAWRTQRITSQLLSKYYRNEPSGIPGNDDTGAMSAWAIFSMLGFYPDCPGSMSYGLTTPTFDKVTIHLDTKYYKNPTLVIETRPVDEHTNRQRIYFDEFQIGNKLYKNTYRINHDELMNAGKITFFTKLVGGTPEITVD</sequence>
<dbReference type="InterPro" id="IPR005887">
    <property type="entry name" value="GH92_a_mannosidase_put"/>
</dbReference>
<dbReference type="GO" id="GO:0030246">
    <property type="term" value="F:carbohydrate binding"/>
    <property type="evidence" value="ECO:0007669"/>
    <property type="project" value="InterPro"/>
</dbReference>
<keyword evidence="3" id="KW-0106">Calcium</keyword>
<reference evidence="8" key="1">
    <citation type="submission" date="2016-01" db="EMBL/GenBank/DDBJ databases">
        <authorList>
            <person name="Mitreva M."/>
            <person name="Pepin K.H."/>
            <person name="Mihindukulasuriya K.A."/>
            <person name="Fulton R."/>
            <person name="Fronick C."/>
            <person name="O'Laughlin M."/>
            <person name="Miner T."/>
            <person name="Herter B."/>
            <person name="Rosa B.A."/>
            <person name="Cordes M."/>
            <person name="Tomlinson C."/>
            <person name="Wollam A."/>
            <person name="Palsikar V.B."/>
            <person name="Mardis E.R."/>
            <person name="Wilson R.K."/>
        </authorList>
    </citation>
    <scope>NUCLEOTIDE SEQUENCE [LARGE SCALE GENOMIC DNA]</scope>
    <source>
        <strain evidence="8">KA00683</strain>
    </source>
</reference>
<evidence type="ECO:0000256" key="4">
    <source>
        <dbReference type="SAM" id="SignalP"/>
    </source>
</evidence>
<feature type="domain" description="Glycosyl hydrolase family 92" evidence="5">
    <location>
        <begin position="294"/>
        <end position="755"/>
    </location>
</feature>
<dbReference type="GO" id="GO:0000224">
    <property type="term" value="F:peptide-N4-(N-acetyl-beta-glucosaminyl)asparagine amidase activity"/>
    <property type="evidence" value="ECO:0007669"/>
    <property type="project" value="TreeGrafter"/>
</dbReference>
<evidence type="ECO:0000259" key="6">
    <source>
        <dbReference type="Pfam" id="PF17678"/>
    </source>
</evidence>
<dbReference type="OrthoDB" id="9762711at2"/>
<dbReference type="PANTHER" id="PTHR12143">
    <property type="entry name" value="PEPTIDE N-GLYCANASE PNGASE -RELATED"/>
    <property type="match status" value="1"/>
</dbReference>
<dbReference type="InterPro" id="IPR041371">
    <property type="entry name" value="GH92_N"/>
</dbReference>
<evidence type="ECO:0000256" key="3">
    <source>
        <dbReference type="ARBA" id="ARBA00022837"/>
    </source>
</evidence>
<evidence type="ECO:0000259" key="5">
    <source>
        <dbReference type="Pfam" id="PF07971"/>
    </source>
</evidence>
<organism evidence="7 8">
    <name type="scientific">Porphyromonas somerae</name>
    <dbReference type="NCBI Taxonomy" id="322095"/>
    <lineage>
        <taxon>Bacteria</taxon>
        <taxon>Pseudomonadati</taxon>
        <taxon>Bacteroidota</taxon>
        <taxon>Bacteroidia</taxon>
        <taxon>Bacteroidales</taxon>
        <taxon>Porphyromonadaceae</taxon>
        <taxon>Porphyromonas</taxon>
    </lineage>
</organism>
<evidence type="ECO:0000256" key="1">
    <source>
        <dbReference type="ARBA" id="ARBA00001913"/>
    </source>
</evidence>
<dbReference type="Gene3D" id="1.20.1050.60">
    <property type="entry name" value="alpha-1,2-mannosidase"/>
    <property type="match status" value="1"/>
</dbReference>
<dbReference type="InterPro" id="IPR050883">
    <property type="entry name" value="PNGase"/>
</dbReference>
<name>A0A134B3E4_9PORP</name>
<dbReference type="RefSeq" id="WP_060935797.1">
    <property type="nucleotide sequence ID" value="NZ_KQ960462.1"/>
</dbReference>
<keyword evidence="4" id="KW-0732">Signal</keyword>
<dbReference type="InterPro" id="IPR008928">
    <property type="entry name" value="6-hairpin_glycosidase_sf"/>
</dbReference>
<dbReference type="PATRIC" id="fig|322095.3.peg.1650"/>
<dbReference type="EMBL" id="LSDK01000121">
    <property type="protein sequence ID" value="KXB74466.1"/>
    <property type="molecule type" value="Genomic_DNA"/>
</dbReference>
<feature type="domain" description="Glycosyl hydrolase family 92 N-terminal" evidence="6">
    <location>
        <begin position="33"/>
        <end position="288"/>
    </location>
</feature>
<gene>
    <name evidence="7" type="ORF">HMPREF3185_01674</name>
</gene>
<accession>A0A134B3E4</accession>
<dbReference type="Gene3D" id="3.30.2080.10">
    <property type="entry name" value="GH92 mannosidase domain"/>
    <property type="match status" value="1"/>
</dbReference>
<dbReference type="SUPFAM" id="SSF48208">
    <property type="entry name" value="Six-hairpin glycosidases"/>
    <property type="match status" value="1"/>
</dbReference>
<feature type="chain" id="PRO_5007462142" evidence="4">
    <location>
        <begin position="24"/>
        <end position="769"/>
    </location>
</feature>
<dbReference type="GO" id="GO:0005975">
    <property type="term" value="P:carbohydrate metabolic process"/>
    <property type="evidence" value="ECO:0007669"/>
    <property type="project" value="InterPro"/>
</dbReference>
<comment type="cofactor">
    <cofactor evidence="1">
        <name>Ca(2+)</name>
        <dbReference type="ChEBI" id="CHEBI:29108"/>
    </cofactor>
</comment>
<keyword evidence="8" id="KW-1185">Reference proteome</keyword>
<dbReference type="PANTHER" id="PTHR12143:SF39">
    <property type="entry name" value="SECRETED PROTEIN"/>
    <property type="match status" value="1"/>
</dbReference>
<dbReference type="Gene3D" id="1.20.1610.10">
    <property type="entry name" value="alpha-1,2-mannosidases domains"/>
    <property type="match status" value="1"/>
</dbReference>
<dbReference type="Pfam" id="PF07971">
    <property type="entry name" value="Glyco_hydro_92"/>
    <property type="match status" value="1"/>
</dbReference>
<dbReference type="InterPro" id="IPR012939">
    <property type="entry name" value="Glyco_hydro_92"/>
</dbReference>
<protein>
    <submittedName>
        <fullName evidence="7">Putative alpha-1,2-mannosidase</fullName>
    </submittedName>
</protein>
<evidence type="ECO:0000313" key="8">
    <source>
        <dbReference type="Proteomes" id="UP000070224"/>
    </source>
</evidence>
<dbReference type="Gene3D" id="2.70.98.10">
    <property type="match status" value="1"/>
</dbReference>
<dbReference type="InterPro" id="IPR014718">
    <property type="entry name" value="GH-type_carb-bd"/>
</dbReference>
<dbReference type="FunFam" id="1.20.1050.60:FF:000001">
    <property type="entry name" value="Putative alpha-1,2-mannosidase"/>
    <property type="match status" value="1"/>
</dbReference>
<evidence type="ECO:0000313" key="7">
    <source>
        <dbReference type="EMBL" id="KXB74466.1"/>
    </source>
</evidence>
<dbReference type="GO" id="GO:0006516">
    <property type="term" value="P:glycoprotein catabolic process"/>
    <property type="evidence" value="ECO:0007669"/>
    <property type="project" value="TreeGrafter"/>
</dbReference>
<evidence type="ECO:0000256" key="2">
    <source>
        <dbReference type="ARBA" id="ARBA00011245"/>
    </source>
</evidence>
<comment type="caution">
    <text evidence="7">The sequence shown here is derived from an EMBL/GenBank/DDBJ whole genome shotgun (WGS) entry which is preliminary data.</text>
</comment>
<dbReference type="NCBIfam" id="TIGR01180">
    <property type="entry name" value="aman2_put"/>
    <property type="match status" value="1"/>
</dbReference>
<proteinExistence type="predicted"/>
<feature type="signal peptide" evidence="4">
    <location>
        <begin position="1"/>
        <end position="23"/>
    </location>
</feature>
<dbReference type="STRING" id="322095.HMPREF3185_01674"/>
<dbReference type="Proteomes" id="UP000070224">
    <property type="component" value="Unassembled WGS sequence"/>
</dbReference>
<dbReference type="Pfam" id="PF17678">
    <property type="entry name" value="Glyco_hydro_92N"/>
    <property type="match status" value="1"/>
</dbReference>
<comment type="subunit">
    <text evidence="2">Monomer.</text>
</comment>